<dbReference type="AlphaFoldDB" id="A0A0D1LLI4"/>
<dbReference type="Proteomes" id="UP000032287">
    <property type="component" value="Unassembled WGS sequence"/>
</dbReference>
<evidence type="ECO:0000313" key="1">
    <source>
        <dbReference type="EMBL" id="KIU21190.1"/>
    </source>
</evidence>
<reference evidence="1 2" key="1">
    <citation type="journal article" date="2015" name="Microbiology (Mosc.)">
        <title>Genomics of the Weissella cibaria species with an examination of its metabolic traits.</title>
        <authorList>
            <person name="Lynch K.M."/>
            <person name="Lucid A."/>
            <person name="Arendt E.K."/>
            <person name="Sleator R.D."/>
            <person name="Lucey B."/>
            <person name="Coffey A."/>
        </authorList>
    </citation>
    <scope>NUCLEOTIDE SEQUENCE [LARGE SCALE GENOMIC DNA]</scope>
    <source>
        <strain evidence="1 2">MG1</strain>
    </source>
</reference>
<accession>A0A0D1LLI4</accession>
<keyword evidence="2" id="KW-1185">Reference proteome</keyword>
<name>A0A0D1LLI4_9LACO</name>
<protein>
    <submittedName>
        <fullName evidence="1">Uncharacterized protein</fullName>
    </submittedName>
</protein>
<comment type="caution">
    <text evidence="1">The sequence shown here is derived from an EMBL/GenBank/DDBJ whole genome shotgun (WGS) entry which is preliminary data.</text>
</comment>
<proteinExistence type="predicted"/>
<evidence type="ECO:0000313" key="2">
    <source>
        <dbReference type="Proteomes" id="UP000032287"/>
    </source>
</evidence>
<dbReference type="PATRIC" id="fig|137591.25.peg.918"/>
<gene>
    <name evidence="1" type="ORF">QX99_00951</name>
</gene>
<sequence length="45" mass="5317">MEIIVGKLSNRQMAPFGQLLNMFSDAAEARLHYQQHRVYQQGYYL</sequence>
<organism evidence="1 2">
    <name type="scientific">Weissella cibaria</name>
    <dbReference type="NCBI Taxonomy" id="137591"/>
    <lineage>
        <taxon>Bacteria</taxon>
        <taxon>Bacillati</taxon>
        <taxon>Bacillota</taxon>
        <taxon>Bacilli</taxon>
        <taxon>Lactobacillales</taxon>
        <taxon>Lactobacillaceae</taxon>
        <taxon>Weissella</taxon>
    </lineage>
</organism>
<dbReference type="EMBL" id="JWHU01000012">
    <property type="protein sequence ID" value="KIU21190.1"/>
    <property type="molecule type" value="Genomic_DNA"/>
</dbReference>